<organism evidence="5 6">
    <name type="scientific">candidate division MSBL1 archaeon SCGC-AAA259D14</name>
    <dbReference type="NCBI Taxonomy" id="1698261"/>
    <lineage>
        <taxon>Archaea</taxon>
        <taxon>Methanobacteriati</taxon>
        <taxon>Methanobacteriota</taxon>
        <taxon>candidate division MSBL1</taxon>
    </lineage>
</organism>
<dbReference type="CDD" id="cd00298">
    <property type="entry name" value="ACD_sHsps_p23-like"/>
    <property type="match status" value="1"/>
</dbReference>
<reference evidence="5 6" key="1">
    <citation type="journal article" date="2016" name="Sci. Rep.">
        <title>Metabolic traits of an uncultured archaeal lineage -MSBL1- from brine pools of the Red Sea.</title>
        <authorList>
            <person name="Mwirichia R."/>
            <person name="Alam I."/>
            <person name="Rashid M."/>
            <person name="Vinu M."/>
            <person name="Ba-Alawi W."/>
            <person name="Anthony Kamau A."/>
            <person name="Kamanda Ngugi D."/>
            <person name="Goker M."/>
            <person name="Klenk H.P."/>
            <person name="Bajic V."/>
            <person name="Stingl U."/>
        </authorList>
    </citation>
    <scope>NUCLEOTIDE SEQUENCE [LARGE SCALE GENOMIC DNA]</scope>
    <source>
        <strain evidence="5">SCGC-AAA259D14</strain>
    </source>
</reference>
<evidence type="ECO:0000259" key="4">
    <source>
        <dbReference type="PROSITE" id="PS51203"/>
    </source>
</evidence>
<keyword evidence="6" id="KW-1185">Reference proteome</keyword>
<dbReference type="EMBL" id="LHXL01000085">
    <property type="protein sequence ID" value="KXA88736.1"/>
    <property type="molecule type" value="Genomic_DNA"/>
</dbReference>
<gene>
    <name evidence="5" type="ORF">AKJ62_04570</name>
</gene>
<dbReference type="Gene3D" id="2.60.40.790">
    <property type="match status" value="1"/>
</dbReference>
<comment type="caution">
    <text evidence="5">The sequence shown here is derived from an EMBL/GenBank/DDBJ whole genome shotgun (WGS) entry which is preliminary data.</text>
</comment>
<accession>A0A133U3H9</accession>
<proteinExistence type="inferred from homology"/>
<evidence type="ECO:0000259" key="3">
    <source>
        <dbReference type="PROSITE" id="PS01031"/>
    </source>
</evidence>
<dbReference type="InterPro" id="IPR002068">
    <property type="entry name" value="A-crystallin/Hsp20_dom"/>
</dbReference>
<feature type="domain" description="CS" evidence="4">
    <location>
        <begin position="5"/>
        <end position="95"/>
    </location>
</feature>
<dbReference type="PROSITE" id="PS51203">
    <property type="entry name" value="CS"/>
    <property type="match status" value="1"/>
</dbReference>
<evidence type="ECO:0000256" key="2">
    <source>
        <dbReference type="RuleBase" id="RU003616"/>
    </source>
</evidence>
<dbReference type="SUPFAM" id="SSF49764">
    <property type="entry name" value="HSP20-like chaperones"/>
    <property type="match status" value="1"/>
</dbReference>
<dbReference type="Proteomes" id="UP000070589">
    <property type="component" value="Unassembled WGS sequence"/>
</dbReference>
<dbReference type="PROSITE" id="PS01031">
    <property type="entry name" value="SHSP"/>
    <property type="match status" value="1"/>
</dbReference>
<feature type="domain" description="SHSP" evidence="3">
    <location>
        <begin position="1"/>
        <end position="95"/>
    </location>
</feature>
<sequence>MTEVPNAPTTCISNDDEKYTITIELPKLSKEDIDLEVTRKSIIITVPEYGSEYSPNFDLKHEIAPEKVKATFEDGLLKIEAPLSSTLKRSKVKID</sequence>
<evidence type="ECO:0000313" key="6">
    <source>
        <dbReference type="Proteomes" id="UP000070589"/>
    </source>
</evidence>
<protein>
    <submittedName>
        <fullName evidence="5">Uncharacterized protein</fullName>
    </submittedName>
</protein>
<dbReference type="InterPro" id="IPR007052">
    <property type="entry name" value="CS_dom"/>
</dbReference>
<comment type="similarity">
    <text evidence="1 2">Belongs to the small heat shock protein (HSP20) family.</text>
</comment>
<dbReference type="InterPro" id="IPR008978">
    <property type="entry name" value="HSP20-like_chaperone"/>
</dbReference>
<dbReference type="AlphaFoldDB" id="A0A133U3H9"/>
<name>A0A133U3H9_9EURY</name>
<evidence type="ECO:0000256" key="1">
    <source>
        <dbReference type="PROSITE-ProRule" id="PRU00285"/>
    </source>
</evidence>
<evidence type="ECO:0000313" key="5">
    <source>
        <dbReference type="EMBL" id="KXA88736.1"/>
    </source>
</evidence>
<dbReference type="Pfam" id="PF00011">
    <property type="entry name" value="HSP20"/>
    <property type="match status" value="1"/>
</dbReference>